<evidence type="ECO:0000259" key="2">
    <source>
        <dbReference type="Pfam" id="PF13683"/>
    </source>
</evidence>
<evidence type="ECO:0000256" key="1">
    <source>
        <dbReference type="SAM" id="MobiDB-lite"/>
    </source>
</evidence>
<feature type="region of interest" description="Disordered" evidence="1">
    <location>
        <begin position="145"/>
        <end position="164"/>
    </location>
</feature>
<dbReference type="InterPro" id="IPR012337">
    <property type="entry name" value="RNaseH-like_sf"/>
</dbReference>
<dbReference type="AlphaFoldDB" id="A0A2A3JX94"/>
<feature type="domain" description="Integrase catalytic" evidence="2">
    <location>
        <begin position="71"/>
        <end position="119"/>
    </location>
</feature>
<organism evidence="3">
    <name type="scientific">Alloyangia mangrovi</name>
    <dbReference type="NCBI Taxonomy" id="1779329"/>
    <lineage>
        <taxon>Bacteria</taxon>
        <taxon>Pseudomonadati</taxon>
        <taxon>Pseudomonadota</taxon>
        <taxon>Alphaproteobacteria</taxon>
        <taxon>Rhodobacterales</taxon>
        <taxon>Roseobacteraceae</taxon>
        <taxon>Alloyangia</taxon>
    </lineage>
</organism>
<evidence type="ECO:0000313" key="3">
    <source>
        <dbReference type="EMBL" id="PBD19815.1"/>
    </source>
</evidence>
<comment type="caution">
    <text evidence="3">The sequence shown here is derived from an EMBL/GenBank/DDBJ whole genome shotgun (WGS) entry which is preliminary data.</text>
</comment>
<dbReference type="Pfam" id="PF13683">
    <property type="entry name" value="rve_3"/>
    <property type="match status" value="1"/>
</dbReference>
<protein>
    <recommendedName>
        <fullName evidence="2">Integrase catalytic domain-containing protein</fullName>
    </recommendedName>
</protein>
<dbReference type="GO" id="GO:0015074">
    <property type="term" value="P:DNA integration"/>
    <property type="evidence" value="ECO:0007669"/>
    <property type="project" value="InterPro"/>
</dbReference>
<proteinExistence type="predicted"/>
<dbReference type="OrthoDB" id="9814072at2"/>
<name>A0A2A3JX94_9RHOB</name>
<reference evidence="3" key="1">
    <citation type="submission" date="2017-09" db="EMBL/GenBank/DDBJ databases">
        <title>Yangia sp. SAOS 153D whole genome sequencing.</title>
        <authorList>
            <person name="Verma A."/>
            <person name="Krishnamurthi S."/>
        </authorList>
    </citation>
    <scope>NUCLEOTIDE SEQUENCE [LARGE SCALE GENOMIC DNA]</scope>
    <source>
        <strain evidence="3">SAOS 153D</strain>
    </source>
</reference>
<dbReference type="SUPFAM" id="SSF53098">
    <property type="entry name" value="Ribonuclease H-like"/>
    <property type="match status" value="1"/>
</dbReference>
<accession>A0A2A3JX94</accession>
<sequence length="179" mass="20625">MRPPWVRGPCRTDTEFCIEALQDTFRRNRRVEIFNTDRGQRFTQPLLDATVKVSPLGRLLRNRLPGNAWGRGRWMDNVMIERLWPSVKYDCVYLHAFETGSAARAGIGKWMTFYNTERPFPHVQAEHRPRPIKALTYKRQHDQKASLAAPQTCPGNGGHLSPNPSLRGAIGRHIIIVRR</sequence>
<dbReference type="EMBL" id="NTHN01000091">
    <property type="protein sequence ID" value="PBD19815.1"/>
    <property type="molecule type" value="Genomic_DNA"/>
</dbReference>
<dbReference type="InterPro" id="IPR001584">
    <property type="entry name" value="Integrase_cat-core"/>
</dbReference>
<gene>
    <name evidence="3" type="ORF">CLG85_07300</name>
</gene>